<evidence type="ECO:0000313" key="2">
    <source>
        <dbReference type="EMBL" id="KFP96258.1"/>
    </source>
</evidence>
<name>A0A091NUD7_HALAL</name>
<feature type="signal peptide" evidence="1">
    <location>
        <begin position="1"/>
        <end position="31"/>
    </location>
</feature>
<proteinExistence type="predicted"/>
<dbReference type="EMBL" id="KK641447">
    <property type="protein sequence ID" value="KFP96258.1"/>
    <property type="molecule type" value="Genomic_DNA"/>
</dbReference>
<feature type="non-terminal residue" evidence="2">
    <location>
        <position position="54"/>
    </location>
</feature>
<organism evidence="2 3">
    <name type="scientific">Haliaeetus albicilla</name>
    <name type="common">White-tailed sea-eagle</name>
    <name type="synonym">Falco albicilla</name>
    <dbReference type="NCBI Taxonomy" id="8969"/>
    <lineage>
        <taxon>Eukaryota</taxon>
        <taxon>Metazoa</taxon>
        <taxon>Chordata</taxon>
        <taxon>Craniata</taxon>
        <taxon>Vertebrata</taxon>
        <taxon>Euteleostomi</taxon>
        <taxon>Archelosauria</taxon>
        <taxon>Archosauria</taxon>
        <taxon>Dinosauria</taxon>
        <taxon>Saurischia</taxon>
        <taxon>Theropoda</taxon>
        <taxon>Coelurosauria</taxon>
        <taxon>Aves</taxon>
        <taxon>Neognathae</taxon>
        <taxon>Neoaves</taxon>
        <taxon>Telluraves</taxon>
        <taxon>Accipitrimorphae</taxon>
        <taxon>Accipitriformes</taxon>
        <taxon>Accipitridae</taxon>
        <taxon>Accipitrinae</taxon>
        <taxon>Haliaeetus</taxon>
    </lineage>
</organism>
<reference evidence="2 3" key="1">
    <citation type="submission" date="2014-04" db="EMBL/GenBank/DDBJ databases">
        <title>Genome evolution of avian class.</title>
        <authorList>
            <person name="Zhang G."/>
            <person name="Li C."/>
        </authorList>
    </citation>
    <scope>NUCLEOTIDE SEQUENCE [LARGE SCALE GENOMIC DNA]</scope>
    <source>
        <strain evidence="2">BGI_N329</strain>
    </source>
</reference>
<evidence type="ECO:0000313" key="3">
    <source>
        <dbReference type="Proteomes" id="UP000054379"/>
    </source>
</evidence>
<feature type="chain" id="PRO_5001879376" evidence="1">
    <location>
        <begin position="32"/>
        <end position="54"/>
    </location>
</feature>
<keyword evidence="1" id="KW-0732">Signal</keyword>
<dbReference type="Proteomes" id="UP000054379">
    <property type="component" value="Unassembled WGS sequence"/>
</dbReference>
<sequence length="54" mass="5810">MAGRQGSGRVIGWMHWILAIILTLWSHQISGQELCLGAAGCHGCVTVMSSKIFP</sequence>
<protein>
    <submittedName>
        <fullName evidence="2">Uncharacterized protein</fullName>
    </submittedName>
</protein>
<gene>
    <name evidence="2" type="ORF">N329_03240</name>
</gene>
<evidence type="ECO:0000256" key="1">
    <source>
        <dbReference type="SAM" id="SignalP"/>
    </source>
</evidence>
<dbReference type="AlphaFoldDB" id="A0A091NUD7"/>
<accession>A0A091NUD7</accession>